<dbReference type="PANTHER" id="PTHR11122">
    <property type="entry name" value="APOSPORY-ASSOCIATED PROTEIN C-RELATED"/>
    <property type="match status" value="1"/>
</dbReference>
<gene>
    <name evidence="6" type="ORF">I0D00_02765</name>
</gene>
<evidence type="ECO:0000313" key="6">
    <source>
        <dbReference type="EMBL" id="MBS7660873.1"/>
    </source>
</evidence>
<evidence type="ECO:0000256" key="2">
    <source>
        <dbReference type="ARBA" id="ARBA00005866"/>
    </source>
</evidence>
<name>A0ABS5PXR2_9PSED</name>
<evidence type="ECO:0000256" key="5">
    <source>
        <dbReference type="SAM" id="MobiDB-lite"/>
    </source>
</evidence>
<keyword evidence="3 4" id="KW-0413">Isomerase</keyword>
<evidence type="ECO:0000256" key="3">
    <source>
        <dbReference type="ARBA" id="ARBA00023235"/>
    </source>
</evidence>
<proteinExistence type="inferred from homology"/>
<accession>A0ABS5PXR2</accession>
<evidence type="ECO:0000313" key="7">
    <source>
        <dbReference type="Proteomes" id="UP001196601"/>
    </source>
</evidence>
<dbReference type="EMBL" id="JADPMV010000001">
    <property type="protein sequence ID" value="MBS7660873.1"/>
    <property type="molecule type" value="Genomic_DNA"/>
</dbReference>
<dbReference type="InterPro" id="IPR011013">
    <property type="entry name" value="Gal_mutarotase_sf_dom"/>
</dbReference>
<dbReference type="Pfam" id="PF01263">
    <property type="entry name" value="Aldose_epim"/>
    <property type="match status" value="1"/>
</dbReference>
<dbReference type="CDD" id="cd09020">
    <property type="entry name" value="D-hex-6-P-epi_like"/>
    <property type="match status" value="1"/>
</dbReference>
<dbReference type="SUPFAM" id="SSF74650">
    <property type="entry name" value="Galactose mutarotase-like"/>
    <property type="match status" value="1"/>
</dbReference>
<comment type="catalytic activity">
    <reaction evidence="1">
        <text>alpha-D-glucose 6-phosphate = beta-D-glucose 6-phosphate</text>
        <dbReference type="Rhea" id="RHEA:16249"/>
        <dbReference type="ChEBI" id="CHEBI:58225"/>
        <dbReference type="ChEBI" id="CHEBI:58247"/>
        <dbReference type="EC" id="5.1.3.15"/>
    </reaction>
</comment>
<evidence type="ECO:0000256" key="1">
    <source>
        <dbReference type="ARBA" id="ARBA00001096"/>
    </source>
</evidence>
<reference evidence="6 7" key="1">
    <citation type="journal article" date="2021" name="Syst. Appl. Microbiol.">
        <title>Pseudomonas lalucatii sp. nov. isolated from Vallgornera, a karstic cave in Mallorca, Western Mediterranean.</title>
        <authorList>
            <person name="Busquets A."/>
            <person name="Mulet M."/>
            <person name="Gomila M."/>
            <person name="Garcia-Valdes E."/>
        </authorList>
    </citation>
    <scope>NUCLEOTIDE SEQUENCE [LARGE SCALE GENOMIC DNA]</scope>
    <source>
        <strain evidence="6 7">R1b54</strain>
    </source>
</reference>
<keyword evidence="7" id="KW-1185">Reference proteome</keyword>
<comment type="similarity">
    <text evidence="2 4">Belongs to the glucose-6-phosphate 1-epimerase family.</text>
</comment>
<protein>
    <recommendedName>
        <fullName evidence="4">Putative glucose-6-phosphate 1-epimerase</fullName>
        <ecNumber evidence="4">5.1.3.15</ecNumber>
    </recommendedName>
</protein>
<dbReference type="InterPro" id="IPR014718">
    <property type="entry name" value="GH-type_carb-bd"/>
</dbReference>
<dbReference type="Proteomes" id="UP001196601">
    <property type="component" value="Unassembled WGS sequence"/>
</dbReference>
<dbReference type="InterPro" id="IPR025532">
    <property type="entry name" value="G6P_1-epimerase"/>
</dbReference>
<dbReference type="PANTHER" id="PTHR11122:SF13">
    <property type="entry name" value="GLUCOSE-6-PHOSPHATE 1-EPIMERASE"/>
    <property type="match status" value="1"/>
</dbReference>
<dbReference type="RefSeq" id="WP_213638233.1">
    <property type="nucleotide sequence ID" value="NZ_JADPMV010000001.1"/>
</dbReference>
<organism evidence="6 7">
    <name type="scientific">Pseudomonas lalucatii</name>
    <dbReference type="NCBI Taxonomy" id="1424203"/>
    <lineage>
        <taxon>Bacteria</taxon>
        <taxon>Pseudomonadati</taxon>
        <taxon>Pseudomonadota</taxon>
        <taxon>Gammaproteobacteria</taxon>
        <taxon>Pseudomonadales</taxon>
        <taxon>Pseudomonadaceae</taxon>
        <taxon>Pseudomonas</taxon>
    </lineage>
</organism>
<dbReference type="EC" id="5.1.3.15" evidence="4"/>
<comment type="caution">
    <text evidence="6">The sequence shown here is derived from an EMBL/GenBank/DDBJ whole genome shotgun (WGS) entry which is preliminary data.</text>
</comment>
<dbReference type="Gene3D" id="2.70.98.10">
    <property type="match status" value="1"/>
</dbReference>
<dbReference type="InterPro" id="IPR008183">
    <property type="entry name" value="Aldose_1/G6P_1-epimerase"/>
</dbReference>
<feature type="region of interest" description="Disordered" evidence="5">
    <location>
        <begin position="1"/>
        <end position="29"/>
    </location>
</feature>
<sequence length="303" mass="33360">MSSHRPLPGTPQGVSATQPGGAAGHPLAELFPSAGGPALRWVTHQGRELLLVEHPRCRAVFSRQGAQLLHFQPSGDRPWLWCASRWQPHGPIRGGVPICWPWFGRHPTESGWPSHGWARLSDWQLVSGEVHGQGVSLRWRLELCDWQVTLEAELGERMALRLVTRHADSEPCRLSHALHAYWRVGDVARVALLGLEGAPGYDLLSRGDCLQQGGLRIEGGCHRIFRRAGELQLLDLEWQRRLLLDTAGGANTVVWHPGSRPLTDVGWNEALGFLCVEAASCGPDSLSLQAGEQGVLRLHARRG</sequence>
<dbReference type="PIRSF" id="PIRSF016020">
    <property type="entry name" value="PHexose_mutarotase"/>
    <property type="match status" value="1"/>
</dbReference>
<evidence type="ECO:0000256" key="4">
    <source>
        <dbReference type="PIRNR" id="PIRNR016020"/>
    </source>
</evidence>